<feature type="compositionally biased region" description="Polar residues" evidence="2">
    <location>
        <begin position="64"/>
        <end position="77"/>
    </location>
</feature>
<evidence type="ECO:0000256" key="1">
    <source>
        <dbReference type="SAM" id="Coils"/>
    </source>
</evidence>
<evidence type="ECO:0000256" key="2">
    <source>
        <dbReference type="SAM" id="MobiDB-lite"/>
    </source>
</evidence>
<dbReference type="EMBL" id="JBJJXI010000059">
    <property type="protein sequence ID" value="KAL3398328.1"/>
    <property type="molecule type" value="Genomic_DNA"/>
</dbReference>
<proteinExistence type="predicted"/>
<comment type="caution">
    <text evidence="3">The sequence shown here is derived from an EMBL/GenBank/DDBJ whole genome shotgun (WGS) entry which is preliminary data.</text>
</comment>
<organism evidence="3 4">
    <name type="scientific">Trichogramma kaykai</name>
    <dbReference type="NCBI Taxonomy" id="54128"/>
    <lineage>
        <taxon>Eukaryota</taxon>
        <taxon>Metazoa</taxon>
        <taxon>Ecdysozoa</taxon>
        <taxon>Arthropoda</taxon>
        <taxon>Hexapoda</taxon>
        <taxon>Insecta</taxon>
        <taxon>Pterygota</taxon>
        <taxon>Neoptera</taxon>
        <taxon>Endopterygota</taxon>
        <taxon>Hymenoptera</taxon>
        <taxon>Apocrita</taxon>
        <taxon>Proctotrupomorpha</taxon>
        <taxon>Chalcidoidea</taxon>
        <taxon>Trichogrammatidae</taxon>
        <taxon>Trichogramma</taxon>
    </lineage>
</organism>
<dbReference type="AlphaFoldDB" id="A0ABD2X025"/>
<dbReference type="Proteomes" id="UP001627154">
    <property type="component" value="Unassembled WGS sequence"/>
</dbReference>
<feature type="coiled-coil region" evidence="1">
    <location>
        <begin position="5"/>
        <end position="45"/>
    </location>
</feature>
<reference evidence="3 4" key="1">
    <citation type="journal article" date="2024" name="bioRxiv">
        <title>A reference genome for Trichogramma kaykai: A tiny desert-dwelling parasitoid wasp with competing sex-ratio distorters.</title>
        <authorList>
            <person name="Culotta J."/>
            <person name="Lindsey A.R."/>
        </authorList>
    </citation>
    <scope>NUCLEOTIDE SEQUENCE [LARGE SCALE GENOMIC DNA]</scope>
    <source>
        <strain evidence="3 4">KSX58</strain>
    </source>
</reference>
<accession>A0ABD2X025</accession>
<feature type="region of interest" description="Disordered" evidence="2">
    <location>
        <begin position="47"/>
        <end position="97"/>
    </location>
</feature>
<protein>
    <submittedName>
        <fullName evidence="3">Uncharacterized protein</fullName>
    </submittedName>
</protein>
<sequence>MGKARKEKRERKSKEEDEISAVEEMMKLRKKMEKMCKKMDALQSKVKLTDDDASHDPEAEKENGSSNIQTQKDTATPTDEKKDGKLAETDKDEDTEISKDEEWLNIIRDDPTVPKSMQMVVKPELTKIWTFYCREGMKAEEEKALMEKYASIPEFKTPILNPQIAATMKDAAKKRDAHMVTIQDISSLALSIAGSLITNIYENRHEGMDITDILEPLKDVGSLIAIQMNRQSANRKAFIEPGLSKETMELLKDTKIDEYLHGSDLSTKIKENKALTKES</sequence>
<dbReference type="PANTHER" id="PTHR34239">
    <property type="entry name" value="APPLE DOMAIN-CONTAINING PROTEIN"/>
    <property type="match status" value="1"/>
</dbReference>
<keyword evidence="4" id="KW-1185">Reference proteome</keyword>
<feature type="compositionally biased region" description="Basic and acidic residues" evidence="2">
    <location>
        <begin position="78"/>
        <end position="89"/>
    </location>
</feature>
<feature type="compositionally biased region" description="Basic and acidic residues" evidence="2">
    <location>
        <begin position="47"/>
        <end position="63"/>
    </location>
</feature>
<evidence type="ECO:0000313" key="4">
    <source>
        <dbReference type="Proteomes" id="UP001627154"/>
    </source>
</evidence>
<name>A0ABD2X025_9HYME</name>
<evidence type="ECO:0000313" key="3">
    <source>
        <dbReference type="EMBL" id="KAL3398328.1"/>
    </source>
</evidence>
<gene>
    <name evidence="3" type="ORF">TKK_007503</name>
</gene>
<dbReference type="PANTHER" id="PTHR34239:SF2">
    <property type="entry name" value="TRANSPOSABLE ELEMENT P TRANSPOSASE_THAP9 CONSERVED DOMAIN-CONTAINING PROTEIN"/>
    <property type="match status" value="1"/>
</dbReference>
<keyword evidence="1" id="KW-0175">Coiled coil</keyword>